<keyword evidence="1" id="KW-0812">Transmembrane</keyword>
<gene>
    <name evidence="2" type="ordered locus">B5T_01233</name>
</gene>
<dbReference type="HOGENOM" id="CLU_2056383_0_0_6"/>
<evidence type="ECO:0000313" key="2">
    <source>
        <dbReference type="EMBL" id="AFT69516.1"/>
    </source>
</evidence>
<dbReference type="KEGG" id="adi:B5T_01233"/>
<dbReference type="RefSeq" id="WP_014993597.1">
    <property type="nucleotide sequence ID" value="NC_018691.1"/>
</dbReference>
<sequence length="119" mass="13938">MIELFEIYGVQLSALGAAIAFIFGVYKFQAERKATHFWREFEAYHKLVKELVEPSSEDGAMYVDRQAAAVYELRFYSRYYPHSLRMLKGLREKWGAVSGRYPRLIDELDLSIEYISGRL</sequence>
<dbReference type="AlphaFoldDB" id="K0CD74"/>
<dbReference type="Proteomes" id="UP000006286">
    <property type="component" value="Chromosome"/>
</dbReference>
<keyword evidence="1" id="KW-1133">Transmembrane helix</keyword>
<reference evidence="2 3" key="1">
    <citation type="journal article" date="2012" name="J. Bacteriol.">
        <title>Complete genome sequence of Alcanivorax dieselolei type strain B5.</title>
        <authorList>
            <person name="Lai Q."/>
            <person name="Li W."/>
            <person name="Shao Z."/>
        </authorList>
    </citation>
    <scope>NUCLEOTIDE SEQUENCE [LARGE SCALE GENOMIC DNA]</scope>
    <source>
        <strain evidence="3">DSM 16502 / CGMCC 1.3690 / B-5</strain>
    </source>
</reference>
<organism evidence="2 3">
    <name type="scientific">Alcanivorax dieselolei (strain DSM 16502 / CGMCC 1.3690 / MCCC 1A00001 / B-5)</name>
    <name type="common">Alloalcanivorax dieselolei</name>
    <dbReference type="NCBI Taxonomy" id="930169"/>
    <lineage>
        <taxon>Bacteria</taxon>
        <taxon>Pseudomonadati</taxon>
        <taxon>Pseudomonadota</taxon>
        <taxon>Gammaproteobacteria</taxon>
        <taxon>Oceanospirillales</taxon>
        <taxon>Alcanivoracaceae</taxon>
        <taxon>Alloalcanivorax</taxon>
    </lineage>
</organism>
<evidence type="ECO:0000313" key="3">
    <source>
        <dbReference type="Proteomes" id="UP000006286"/>
    </source>
</evidence>
<feature type="transmembrane region" description="Helical" evidence="1">
    <location>
        <begin position="6"/>
        <end position="26"/>
    </location>
</feature>
<keyword evidence="3" id="KW-1185">Reference proteome</keyword>
<name>K0CD74_ALCDB</name>
<keyword evidence="1" id="KW-0472">Membrane</keyword>
<protein>
    <submittedName>
        <fullName evidence="2">Uncharacterized protein</fullName>
    </submittedName>
</protein>
<proteinExistence type="predicted"/>
<dbReference type="EMBL" id="CP003466">
    <property type="protein sequence ID" value="AFT69516.1"/>
    <property type="molecule type" value="Genomic_DNA"/>
</dbReference>
<dbReference type="OrthoDB" id="1525253at2"/>
<accession>K0CD74</accession>
<evidence type="ECO:0000256" key="1">
    <source>
        <dbReference type="SAM" id="Phobius"/>
    </source>
</evidence>